<evidence type="ECO:0008006" key="4">
    <source>
        <dbReference type="Google" id="ProtNLM"/>
    </source>
</evidence>
<dbReference type="Proteomes" id="UP000315724">
    <property type="component" value="Chromosome"/>
</dbReference>
<dbReference type="KEGG" id="tpol:Mal48_39850"/>
<reference evidence="2 3" key="1">
    <citation type="submission" date="2019-02" db="EMBL/GenBank/DDBJ databases">
        <title>Deep-cultivation of Planctomycetes and their phenomic and genomic characterization uncovers novel biology.</title>
        <authorList>
            <person name="Wiegand S."/>
            <person name="Jogler M."/>
            <person name="Boedeker C."/>
            <person name="Pinto D."/>
            <person name="Vollmers J."/>
            <person name="Rivas-Marin E."/>
            <person name="Kohn T."/>
            <person name="Peeters S.H."/>
            <person name="Heuer A."/>
            <person name="Rast P."/>
            <person name="Oberbeckmann S."/>
            <person name="Bunk B."/>
            <person name="Jeske O."/>
            <person name="Meyerdierks A."/>
            <person name="Storesund J.E."/>
            <person name="Kallscheuer N."/>
            <person name="Luecker S."/>
            <person name="Lage O.M."/>
            <person name="Pohl T."/>
            <person name="Merkel B.J."/>
            <person name="Hornburger P."/>
            <person name="Mueller R.-W."/>
            <person name="Bruemmer F."/>
            <person name="Labrenz M."/>
            <person name="Spormann A.M."/>
            <person name="Op den Camp H."/>
            <person name="Overmann J."/>
            <person name="Amann R."/>
            <person name="Jetten M.S.M."/>
            <person name="Mascher T."/>
            <person name="Medema M.H."/>
            <person name="Devos D.P."/>
            <person name="Kaster A.-K."/>
            <person name="Ovreas L."/>
            <person name="Rohde M."/>
            <person name="Galperin M.Y."/>
            <person name="Jogler C."/>
        </authorList>
    </citation>
    <scope>NUCLEOTIDE SEQUENCE [LARGE SCALE GENOMIC DNA]</scope>
    <source>
        <strain evidence="2 3">Mal48</strain>
    </source>
</reference>
<sequence>MTGLGLVSINNIAGKMRSTQAQATRKCSIDMSNLRAPVFIGTAFILLGATGMYLLLESQNGTFTGRLSHPLTAHAPIWGMTFAGMLGLGIWLLWNRSHAQTTWRPTYSGRRFRTIVLYTRSGCPLCDEAAELLGAYRRWLPPTTEVDIDLDHDLQERLGEEIPVIQVDGKTRFKGRISEVLLQRLIEGTPPLA</sequence>
<keyword evidence="1" id="KW-0812">Transmembrane</keyword>
<evidence type="ECO:0000313" key="3">
    <source>
        <dbReference type="Proteomes" id="UP000315724"/>
    </source>
</evidence>
<evidence type="ECO:0000313" key="2">
    <source>
        <dbReference type="EMBL" id="QDT34713.1"/>
    </source>
</evidence>
<dbReference type="Gene3D" id="3.40.30.10">
    <property type="entry name" value="Glutaredoxin"/>
    <property type="match status" value="1"/>
</dbReference>
<gene>
    <name evidence="2" type="ORF">Mal48_39850</name>
</gene>
<evidence type="ECO:0000256" key="1">
    <source>
        <dbReference type="SAM" id="Phobius"/>
    </source>
</evidence>
<dbReference type="EMBL" id="CP036267">
    <property type="protein sequence ID" value="QDT34713.1"/>
    <property type="molecule type" value="Genomic_DNA"/>
</dbReference>
<keyword evidence="3" id="KW-1185">Reference proteome</keyword>
<dbReference type="Pfam" id="PF05768">
    <property type="entry name" value="Glrx-like"/>
    <property type="match status" value="1"/>
</dbReference>
<feature type="transmembrane region" description="Helical" evidence="1">
    <location>
        <begin position="75"/>
        <end position="94"/>
    </location>
</feature>
<protein>
    <recommendedName>
        <fullName evidence="4">Glutaredoxin</fullName>
    </recommendedName>
</protein>
<keyword evidence="1" id="KW-1133">Transmembrane helix</keyword>
<dbReference type="AlphaFoldDB" id="A0A517QSW3"/>
<name>A0A517QSW3_9PLAN</name>
<keyword evidence="1" id="KW-0472">Membrane</keyword>
<feature type="transmembrane region" description="Helical" evidence="1">
    <location>
        <begin position="34"/>
        <end position="55"/>
    </location>
</feature>
<organism evidence="2 3">
    <name type="scientific">Thalassoglobus polymorphus</name>
    <dbReference type="NCBI Taxonomy" id="2527994"/>
    <lineage>
        <taxon>Bacteria</taxon>
        <taxon>Pseudomonadati</taxon>
        <taxon>Planctomycetota</taxon>
        <taxon>Planctomycetia</taxon>
        <taxon>Planctomycetales</taxon>
        <taxon>Planctomycetaceae</taxon>
        <taxon>Thalassoglobus</taxon>
    </lineage>
</organism>
<dbReference type="SUPFAM" id="SSF52833">
    <property type="entry name" value="Thioredoxin-like"/>
    <property type="match status" value="1"/>
</dbReference>
<proteinExistence type="predicted"/>
<dbReference type="InterPro" id="IPR036249">
    <property type="entry name" value="Thioredoxin-like_sf"/>
</dbReference>
<accession>A0A517QSW3</accession>
<dbReference type="InterPro" id="IPR008554">
    <property type="entry name" value="Glutaredoxin-like"/>
</dbReference>